<evidence type="ECO:0000256" key="6">
    <source>
        <dbReference type="ARBA" id="ARBA00023141"/>
    </source>
</evidence>
<dbReference type="PANTHER" id="PTHR22854:SF2">
    <property type="entry name" value="INDOLE-3-GLYCEROL-PHOSPHATE SYNTHASE"/>
    <property type="match status" value="1"/>
</dbReference>
<organism evidence="10 11">
    <name type="scientific">Candidatus Symbiobacter mobilis CR</name>
    <dbReference type="NCBI Taxonomy" id="946483"/>
    <lineage>
        <taxon>Bacteria</taxon>
        <taxon>Pseudomonadati</taxon>
        <taxon>Pseudomonadota</taxon>
        <taxon>Betaproteobacteria</taxon>
        <taxon>Burkholderiales</taxon>
        <taxon>Comamonadaceae</taxon>
    </lineage>
</organism>
<sequence length="262" mass="28246">MSDILARILTAKHAEVERCAAQVPLHIVRERAEAKGQLRGFADAVCSRARAGNAAFIAEIKKASPSRGVLREDFDPAWIAQRYASHGAACLSVLTDQPFFQGKPQDLESARSVCGVPVLRKDFIVDAYQVYEARAMGADAILLIVACLDDGALLEYETLAHALGMAVLVEAHDAVELERALRLRTPLVGINNRNLKTMDISLGTVLSLRTQVPADRTVVCESGLRTHQDVVRMQDAGIHAFLVGSACMTASDPGLALAELFG</sequence>
<evidence type="ECO:0000313" key="10">
    <source>
        <dbReference type="EMBL" id="AGX87144.1"/>
    </source>
</evidence>
<evidence type="ECO:0000256" key="5">
    <source>
        <dbReference type="ARBA" id="ARBA00022822"/>
    </source>
</evidence>
<name>U5NAC4_9BURK</name>
<accession>U5NAC4</accession>
<dbReference type="InterPro" id="IPR011060">
    <property type="entry name" value="RibuloseP-bd_barrel"/>
</dbReference>
<evidence type="ECO:0000259" key="9">
    <source>
        <dbReference type="Pfam" id="PF00218"/>
    </source>
</evidence>
<dbReference type="HOGENOM" id="CLU_034247_2_0_4"/>
<evidence type="ECO:0000256" key="1">
    <source>
        <dbReference type="ARBA" id="ARBA00001633"/>
    </source>
</evidence>
<keyword evidence="11" id="KW-1185">Reference proteome</keyword>
<reference evidence="10 11" key="1">
    <citation type="journal article" date="2013" name="Genome Biol.">
        <title>Genomic analysis reveals key aspects of prokaryotic symbiosis in the phototrophic consortium "Chlorochromatium aggregatum".</title>
        <authorList>
            <person name="Liu Z."/>
            <person name="Muller J."/>
            <person name="Li T."/>
            <person name="Alvey R.M."/>
            <person name="Vogl K."/>
            <person name="Frigaard N.U."/>
            <person name="Rockwell N.C."/>
            <person name="Boyd E.S."/>
            <person name="Tomsho L.P."/>
            <person name="Schuster S.C."/>
            <person name="Henke P."/>
            <person name="Rohde M."/>
            <person name="Overmann J."/>
            <person name="Bryant D.A."/>
        </authorList>
    </citation>
    <scope>NUCLEOTIDE SEQUENCE [LARGE SCALE GENOMIC DNA]</scope>
    <source>
        <strain evidence="10">CR</strain>
    </source>
</reference>
<dbReference type="OrthoDB" id="9804217at2"/>
<dbReference type="InterPro" id="IPR013798">
    <property type="entry name" value="Indole-3-glycerol_P_synth_dom"/>
</dbReference>
<proteinExistence type="inferred from homology"/>
<dbReference type="GO" id="GO:0004425">
    <property type="term" value="F:indole-3-glycerol-phosphate synthase activity"/>
    <property type="evidence" value="ECO:0007669"/>
    <property type="project" value="UniProtKB-UniRule"/>
</dbReference>
<evidence type="ECO:0000256" key="4">
    <source>
        <dbReference type="ARBA" id="ARBA00022793"/>
    </source>
</evidence>
<dbReference type="InterPro" id="IPR045186">
    <property type="entry name" value="Indole-3-glycerol_P_synth"/>
</dbReference>
<dbReference type="EMBL" id="CP004885">
    <property type="protein sequence ID" value="AGX87144.1"/>
    <property type="molecule type" value="Genomic_DNA"/>
</dbReference>
<gene>
    <name evidence="8 10" type="primary">trpC</name>
    <name evidence="10" type="ORF">Cenrod_1050</name>
</gene>
<evidence type="ECO:0000256" key="3">
    <source>
        <dbReference type="ARBA" id="ARBA00022605"/>
    </source>
</evidence>
<dbReference type="KEGG" id="cbx:Cenrod_1050"/>
<dbReference type="PATRIC" id="fig|946483.4.peg.1054"/>
<dbReference type="GO" id="GO:0000162">
    <property type="term" value="P:L-tryptophan biosynthetic process"/>
    <property type="evidence" value="ECO:0007669"/>
    <property type="project" value="UniProtKB-UniRule"/>
</dbReference>
<dbReference type="InterPro" id="IPR013785">
    <property type="entry name" value="Aldolase_TIM"/>
</dbReference>
<dbReference type="HAMAP" id="MF_00134_B">
    <property type="entry name" value="IGPS_B"/>
    <property type="match status" value="1"/>
</dbReference>
<dbReference type="PROSITE" id="PS00614">
    <property type="entry name" value="IGPS"/>
    <property type="match status" value="1"/>
</dbReference>
<dbReference type="AlphaFoldDB" id="U5NAC4"/>
<feature type="domain" description="Indole-3-glycerol phosphate synthase" evidence="9">
    <location>
        <begin position="5"/>
        <end position="260"/>
    </location>
</feature>
<dbReference type="EC" id="4.1.1.48" evidence="8"/>
<keyword evidence="5 8" id="KW-0822">Tryptophan biosynthesis</keyword>
<dbReference type="GO" id="GO:0004640">
    <property type="term" value="F:phosphoribosylanthranilate isomerase activity"/>
    <property type="evidence" value="ECO:0007669"/>
    <property type="project" value="TreeGrafter"/>
</dbReference>
<dbReference type="NCBIfam" id="NF001373">
    <property type="entry name" value="PRK00278.1-6"/>
    <property type="match status" value="1"/>
</dbReference>
<dbReference type="UniPathway" id="UPA00035">
    <property type="reaction ID" value="UER00043"/>
</dbReference>
<dbReference type="RefSeq" id="WP_022771962.1">
    <property type="nucleotide sequence ID" value="NC_022576.1"/>
</dbReference>
<keyword evidence="6 8" id="KW-0057">Aromatic amino acid biosynthesis</keyword>
<keyword evidence="4 8" id="KW-0210">Decarboxylase</keyword>
<evidence type="ECO:0000313" key="11">
    <source>
        <dbReference type="Proteomes" id="UP000017184"/>
    </source>
</evidence>
<keyword evidence="3 8" id="KW-0028">Amino-acid biosynthesis</keyword>
<comment type="similarity">
    <text evidence="8">Belongs to the TrpC family.</text>
</comment>
<evidence type="ECO:0000256" key="7">
    <source>
        <dbReference type="ARBA" id="ARBA00023239"/>
    </source>
</evidence>
<dbReference type="Proteomes" id="UP000017184">
    <property type="component" value="Chromosome"/>
</dbReference>
<protein>
    <recommendedName>
        <fullName evidence="8">Indole-3-glycerol phosphate synthase</fullName>
        <shortName evidence="8">IGPS</shortName>
        <ecNumber evidence="8">4.1.1.48</ecNumber>
    </recommendedName>
</protein>
<evidence type="ECO:0000256" key="8">
    <source>
        <dbReference type="HAMAP-Rule" id="MF_00134"/>
    </source>
</evidence>
<dbReference type="STRING" id="946483.Cenrod_1050"/>
<dbReference type="PANTHER" id="PTHR22854">
    <property type="entry name" value="TRYPTOPHAN BIOSYNTHESIS PROTEIN"/>
    <property type="match status" value="1"/>
</dbReference>
<dbReference type="Gene3D" id="3.20.20.70">
    <property type="entry name" value="Aldolase class I"/>
    <property type="match status" value="1"/>
</dbReference>
<comment type="pathway">
    <text evidence="2 8">Amino-acid biosynthesis; L-tryptophan biosynthesis; L-tryptophan from chorismate: step 4/5.</text>
</comment>
<dbReference type="SUPFAM" id="SSF51366">
    <property type="entry name" value="Ribulose-phoshate binding barrel"/>
    <property type="match status" value="1"/>
</dbReference>
<dbReference type="FunFam" id="3.20.20.70:FF:000024">
    <property type="entry name" value="Indole-3-glycerol phosphate synthase"/>
    <property type="match status" value="1"/>
</dbReference>
<dbReference type="eggNOG" id="COG0134">
    <property type="taxonomic scope" value="Bacteria"/>
</dbReference>
<dbReference type="InterPro" id="IPR001468">
    <property type="entry name" value="Indole-3-GlycerolPSynthase_CS"/>
</dbReference>
<dbReference type="CDD" id="cd00331">
    <property type="entry name" value="IGPS"/>
    <property type="match status" value="1"/>
</dbReference>
<dbReference type="Pfam" id="PF00218">
    <property type="entry name" value="IGPS"/>
    <property type="match status" value="1"/>
</dbReference>
<keyword evidence="7 8" id="KW-0456">Lyase</keyword>
<dbReference type="NCBIfam" id="NF001377">
    <property type="entry name" value="PRK00278.2-4"/>
    <property type="match status" value="1"/>
</dbReference>
<evidence type="ECO:0000256" key="2">
    <source>
        <dbReference type="ARBA" id="ARBA00004696"/>
    </source>
</evidence>
<comment type="catalytic activity">
    <reaction evidence="1 8">
        <text>1-(2-carboxyphenylamino)-1-deoxy-D-ribulose 5-phosphate + H(+) = (1S,2R)-1-C-(indol-3-yl)glycerol 3-phosphate + CO2 + H2O</text>
        <dbReference type="Rhea" id="RHEA:23476"/>
        <dbReference type="ChEBI" id="CHEBI:15377"/>
        <dbReference type="ChEBI" id="CHEBI:15378"/>
        <dbReference type="ChEBI" id="CHEBI:16526"/>
        <dbReference type="ChEBI" id="CHEBI:58613"/>
        <dbReference type="ChEBI" id="CHEBI:58866"/>
        <dbReference type="EC" id="4.1.1.48"/>
    </reaction>
</comment>